<gene>
    <name evidence="2" type="ORF">ACFFX0_23375</name>
</gene>
<accession>A0ABV5G4Y2</accession>
<name>A0ABV5G4Y2_9MICC</name>
<evidence type="ECO:0000313" key="2">
    <source>
        <dbReference type="EMBL" id="MFB9073972.1"/>
    </source>
</evidence>
<feature type="compositionally biased region" description="Polar residues" evidence="1">
    <location>
        <begin position="54"/>
        <end position="63"/>
    </location>
</feature>
<comment type="caution">
    <text evidence="2">The sequence shown here is derived from an EMBL/GenBank/DDBJ whole genome shotgun (WGS) entry which is preliminary data.</text>
</comment>
<sequence>MVGLARPVEGSGPKPGLSGSGHAGVPHQPTRTNRGNVGPVQDRLRRRTTDHPDQTTGQASQRPPLQARLQQEQDDLVEGLQLVHAVSGAGPAGGPRDSPGAVL</sequence>
<organism evidence="2 3">
    <name type="scientific">Citricoccus parietis</name>
    <dbReference type="NCBI Taxonomy" id="592307"/>
    <lineage>
        <taxon>Bacteria</taxon>
        <taxon>Bacillati</taxon>
        <taxon>Actinomycetota</taxon>
        <taxon>Actinomycetes</taxon>
        <taxon>Micrococcales</taxon>
        <taxon>Micrococcaceae</taxon>
        <taxon>Citricoccus</taxon>
    </lineage>
</organism>
<feature type="region of interest" description="Disordered" evidence="1">
    <location>
        <begin position="1"/>
        <end position="103"/>
    </location>
</feature>
<evidence type="ECO:0000313" key="3">
    <source>
        <dbReference type="Proteomes" id="UP001589575"/>
    </source>
</evidence>
<reference evidence="2 3" key="1">
    <citation type="submission" date="2024-09" db="EMBL/GenBank/DDBJ databases">
        <authorList>
            <person name="Sun Q."/>
            <person name="Mori K."/>
        </authorList>
    </citation>
    <scope>NUCLEOTIDE SEQUENCE [LARGE SCALE GENOMIC DNA]</scope>
    <source>
        <strain evidence="2 3">CCM 7609</strain>
    </source>
</reference>
<dbReference type="EMBL" id="JBHMFI010000001">
    <property type="protein sequence ID" value="MFB9073972.1"/>
    <property type="molecule type" value="Genomic_DNA"/>
</dbReference>
<dbReference type="Proteomes" id="UP001589575">
    <property type="component" value="Unassembled WGS sequence"/>
</dbReference>
<protein>
    <submittedName>
        <fullName evidence="2">Uncharacterized protein</fullName>
    </submittedName>
</protein>
<keyword evidence="3" id="KW-1185">Reference proteome</keyword>
<evidence type="ECO:0000256" key="1">
    <source>
        <dbReference type="SAM" id="MobiDB-lite"/>
    </source>
</evidence>
<proteinExistence type="predicted"/>